<dbReference type="OrthoDB" id="9812372at2"/>
<dbReference type="InterPro" id="IPR046357">
    <property type="entry name" value="PPIase_dom_sf"/>
</dbReference>
<evidence type="ECO:0000256" key="10">
    <source>
        <dbReference type="ARBA" id="ARBA00042775"/>
    </source>
</evidence>
<evidence type="ECO:0000259" key="14">
    <source>
        <dbReference type="PROSITE" id="PS50198"/>
    </source>
</evidence>
<keyword evidence="2" id="KW-1003">Cell membrane</keyword>
<evidence type="ECO:0000256" key="2">
    <source>
        <dbReference type="ARBA" id="ARBA00022475"/>
    </source>
</evidence>
<evidence type="ECO:0000256" key="5">
    <source>
        <dbReference type="ARBA" id="ARBA00022989"/>
    </source>
</evidence>
<dbReference type="Gene3D" id="1.10.4030.10">
    <property type="entry name" value="Porin chaperone SurA, peptide-binding domain"/>
    <property type="match status" value="1"/>
</dbReference>
<dbReference type="PROSITE" id="PS50198">
    <property type="entry name" value="PPIC_PPIASE_2"/>
    <property type="match status" value="1"/>
</dbReference>
<dbReference type="PATRIC" id="fig|187330.3.peg.1218"/>
<evidence type="ECO:0000256" key="13">
    <source>
        <dbReference type="SAM" id="Phobius"/>
    </source>
</evidence>
<reference evidence="15 16" key="1">
    <citation type="submission" date="2015-08" db="EMBL/GenBank/DDBJ databases">
        <title>Draft Genome Sequence of Pseudoalteromonas porphyrae UCD-SED14.</title>
        <authorList>
            <person name="Coil D.A."/>
            <person name="Jospin G."/>
            <person name="Lee R.D."/>
            <person name="Eisen J.A."/>
        </authorList>
    </citation>
    <scope>NUCLEOTIDE SEQUENCE [LARGE SCALE GENOMIC DNA]</scope>
    <source>
        <strain evidence="15 16">UCD-SED14</strain>
    </source>
</reference>
<gene>
    <name evidence="15" type="ORF">ADS77_13940</name>
</gene>
<dbReference type="Pfam" id="PF13624">
    <property type="entry name" value="SurA_N_3"/>
    <property type="match status" value="1"/>
</dbReference>
<proteinExistence type="inferred from homology"/>
<keyword evidence="11 15" id="KW-0413">Isomerase</keyword>
<dbReference type="AlphaFoldDB" id="A0A0N1EVE1"/>
<evidence type="ECO:0000256" key="4">
    <source>
        <dbReference type="ARBA" id="ARBA00022692"/>
    </source>
</evidence>
<dbReference type="PANTHER" id="PTHR47529">
    <property type="entry name" value="PEPTIDYL-PROLYL CIS-TRANS ISOMERASE D"/>
    <property type="match status" value="1"/>
</dbReference>
<dbReference type="InterPro" id="IPR052029">
    <property type="entry name" value="PpiD_chaperone"/>
</dbReference>
<dbReference type="InterPro" id="IPR027304">
    <property type="entry name" value="Trigger_fact/SurA_dom_sf"/>
</dbReference>
<dbReference type="GO" id="GO:0005886">
    <property type="term" value="C:plasma membrane"/>
    <property type="evidence" value="ECO:0007669"/>
    <property type="project" value="UniProtKB-SubCell"/>
</dbReference>
<sequence length="634" mass="69874">MLEKIREGSQGPVAKVILGAVILSFALAGIGGYLGQTTEQPVAEVNGVKISQTEFSRALQNERSRLEQQFGEYFAQIAADPNYMAQIRQGVVDRLVQQELQTQLAAELGLRVSDDSVKKSILELPYFQIGGKFNNDRYLQVIRQMNFQPEAFREYLREEMTRSQLVSAVAGSDFALKNELTSAIALQQQTRSIDYIVVSKESLQDSIVVNEQEIADYYDLNTSQFLAPEQVSVSYIDLNAANLNLETNVTEDDVKAYYEQSSAQYIEPEKRRVSHILIDSSENDDAAKSKAEDLLAQLQQGAEFAKLAESSSDDIVSAEMGGDLDWIERDMMDPAFEDAAFALAAKGDFSEVVQSEFGYHIIQLTDIQSQQVKAYDAVKADLRAELERTEKVNAFYEKQTEMAGIAFEISDTLVDAAEVAGVEVQTTALVERNALPAPLNTPAVMRALFSPDVLEDKMNSEVLEIGDEHVIVVRVSEYVPATTKPLVDVSEQIKSRLVSQKASELAKEKATTLYAEIKAGKSLTNVATEQSLELRQEATLTRQAYTVSPAIVQHAFKMAHPSTAPVVEKVELNNGDAAIVALKTVTDAAIEGEIEAQLKQNITMAQVNKNYMVFIEALKANAELNLPVAPQAAE</sequence>
<evidence type="ECO:0000256" key="11">
    <source>
        <dbReference type="PROSITE-ProRule" id="PRU00278"/>
    </source>
</evidence>
<dbReference type="Pfam" id="PF13616">
    <property type="entry name" value="Rotamase_3"/>
    <property type="match status" value="1"/>
</dbReference>
<keyword evidence="4 13" id="KW-0812">Transmembrane</keyword>
<keyword evidence="12" id="KW-0175">Coiled coil</keyword>
<keyword evidence="5 13" id="KW-1133">Transmembrane helix</keyword>
<evidence type="ECO:0000313" key="16">
    <source>
        <dbReference type="Proteomes" id="UP000037848"/>
    </source>
</evidence>
<protein>
    <recommendedName>
        <fullName evidence="9">Periplasmic chaperone PpiD</fullName>
    </recommendedName>
    <alternativeName>
        <fullName evidence="10">Periplasmic folding chaperone</fullName>
    </alternativeName>
</protein>
<feature type="coiled-coil region" evidence="12">
    <location>
        <begin position="372"/>
        <end position="399"/>
    </location>
</feature>
<dbReference type="PANTHER" id="PTHR47529:SF1">
    <property type="entry name" value="PERIPLASMIC CHAPERONE PPID"/>
    <property type="match status" value="1"/>
</dbReference>
<dbReference type="EMBL" id="LHPH01000016">
    <property type="protein sequence ID" value="KPH61752.1"/>
    <property type="molecule type" value="Genomic_DNA"/>
</dbReference>
<feature type="domain" description="PpiC" evidence="14">
    <location>
        <begin position="268"/>
        <end position="366"/>
    </location>
</feature>
<feature type="transmembrane region" description="Helical" evidence="13">
    <location>
        <begin position="12"/>
        <end position="34"/>
    </location>
</feature>
<comment type="subcellular location">
    <subcellularLocation>
        <location evidence="1">Cell inner membrane</location>
        <topology evidence="1">Single-pass type II membrane protein</topology>
        <orientation evidence="1">Periplasmic side</orientation>
    </subcellularLocation>
</comment>
<dbReference type="InterPro" id="IPR000297">
    <property type="entry name" value="PPIase_PpiC"/>
</dbReference>
<evidence type="ECO:0000256" key="9">
    <source>
        <dbReference type="ARBA" id="ARBA00040743"/>
    </source>
</evidence>
<comment type="similarity">
    <text evidence="8">Belongs to the PpiD chaperone family.</text>
</comment>
<dbReference type="GO" id="GO:0003755">
    <property type="term" value="F:peptidyl-prolyl cis-trans isomerase activity"/>
    <property type="evidence" value="ECO:0007669"/>
    <property type="project" value="UniProtKB-KW"/>
</dbReference>
<evidence type="ECO:0000256" key="12">
    <source>
        <dbReference type="SAM" id="Coils"/>
    </source>
</evidence>
<dbReference type="Gene3D" id="3.10.50.40">
    <property type="match status" value="1"/>
</dbReference>
<evidence type="ECO:0000256" key="6">
    <source>
        <dbReference type="ARBA" id="ARBA00023136"/>
    </source>
</evidence>
<dbReference type="RefSeq" id="WP_054454959.1">
    <property type="nucleotide sequence ID" value="NZ_LHPH01000016.1"/>
</dbReference>
<keyword evidence="11" id="KW-0697">Rotamase</keyword>
<organism evidence="15 16">
    <name type="scientific">Pseudoalteromonas porphyrae</name>
    <dbReference type="NCBI Taxonomy" id="187330"/>
    <lineage>
        <taxon>Bacteria</taxon>
        <taxon>Pseudomonadati</taxon>
        <taxon>Pseudomonadota</taxon>
        <taxon>Gammaproteobacteria</taxon>
        <taxon>Alteromonadales</taxon>
        <taxon>Pseudoalteromonadaceae</taxon>
        <taxon>Pseudoalteromonas</taxon>
    </lineage>
</organism>
<comment type="caution">
    <text evidence="15">The sequence shown here is derived from an EMBL/GenBank/DDBJ whole genome shotgun (WGS) entry which is preliminary data.</text>
</comment>
<dbReference type="Proteomes" id="UP000037848">
    <property type="component" value="Unassembled WGS sequence"/>
</dbReference>
<keyword evidence="3" id="KW-0997">Cell inner membrane</keyword>
<dbReference type="SUPFAM" id="SSF109998">
    <property type="entry name" value="Triger factor/SurA peptide-binding domain-like"/>
    <property type="match status" value="1"/>
</dbReference>
<keyword evidence="6 13" id="KW-0472">Membrane</keyword>
<name>A0A0N1EVE1_9GAMM</name>
<evidence type="ECO:0000256" key="8">
    <source>
        <dbReference type="ARBA" id="ARBA00038408"/>
    </source>
</evidence>
<evidence type="ECO:0000256" key="1">
    <source>
        <dbReference type="ARBA" id="ARBA00004382"/>
    </source>
</evidence>
<dbReference type="SUPFAM" id="SSF54534">
    <property type="entry name" value="FKBP-like"/>
    <property type="match status" value="1"/>
</dbReference>
<evidence type="ECO:0000313" key="15">
    <source>
        <dbReference type="EMBL" id="KPH61752.1"/>
    </source>
</evidence>
<keyword evidence="7" id="KW-0143">Chaperone</keyword>
<accession>A0A0N1EVE1</accession>
<evidence type="ECO:0000256" key="7">
    <source>
        <dbReference type="ARBA" id="ARBA00023186"/>
    </source>
</evidence>
<keyword evidence="16" id="KW-1185">Reference proteome</keyword>
<dbReference type="STRING" id="187330.AMS58_17420"/>
<evidence type="ECO:0000256" key="3">
    <source>
        <dbReference type="ARBA" id="ARBA00022519"/>
    </source>
</evidence>